<organism evidence="3 4">
    <name type="scientific">Desulfatibacillum aliphaticivorans</name>
    <dbReference type="NCBI Taxonomy" id="218208"/>
    <lineage>
        <taxon>Bacteria</taxon>
        <taxon>Pseudomonadati</taxon>
        <taxon>Thermodesulfobacteriota</taxon>
        <taxon>Desulfobacteria</taxon>
        <taxon>Desulfobacterales</taxon>
        <taxon>Desulfatibacillaceae</taxon>
        <taxon>Desulfatibacillum</taxon>
    </lineage>
</organism>
<feature type="compositionally biased region" description="Acidic residues" evidence="1">
    <location>
        <begin position="691"/>
        <end position="703"/>
    </location>
</feature>
<gene>
    <name evidence="3" type="ordered locus">Dalk_3907</name>
</gene>
<proteinExistence type="predicted"/>
<dbReference type="EMBL" id="CP001322">
    <property type="protein sequence ID" value="ACL05593.1"/>
    <property type="molecule type" value="Genomic_DNA"/>
</dbReference>
<feature type="compositionally biased region" description="Acidic residues" evidence="1">
    <location>
        <begin position="617"/>
        <end position="631"/>
    </location>
</feature>
<evidence type="ECO:0000313" key="4">
    <source>
        <dbReference type="Proteomes" id="UP000000739"/>
    </source>
</evidence>
<dbReference type="SUPFAM" id="SSF54001">
    <property type="entry name" value="Cysteine proteinases"/>
    <property type="match status" value="1"/>
</dbReference>
<feature type="signal peptide" evidence="2">
    <location>
        <begin position="1"/>
        <end position="35"/>
    </location>
</feature>
<dbReference type="InterPro" id="IPR038765">
    <property type="entry name" value="Papain-like_cys_pep_sf"/>
</dbReference>
<dbReference type="GO" id="GO:0008234">
    <property type="term" value="F:cysteine-type peptidase activity"/>
    <property type="evidence" value="ECO:0007669"/>
    <property type="project" value="UniProtKB-KW"/>
</dbReference>
<feature type="chain" id="PRO_5002872221" evidence="2">
    <location>
        <begin position="36"/>
        <end position="778"/>
    </location>
</feature>
<sequence>MRVYPFLTRGGRLSNLVFTAIFLAGILTMAASAWAEPVNETLAREVAGNFLGYIQSGRSISAVEPTPESGKTVGYVVTLSPRGYILVAGDTVRVPVKAYSLNASFSGLPPAYIKVLLDELEIPEAAVKSGLDESTNASYWDFLSSARKAGFKDYTPDTYLLTTQWNQDCPYNKFTPRVDGQPTLTGCTQTAMGQIMRYHAHPDSGSGVFNHTWDSQTLTAVMNRPFNWAAMPNKINGSAPVYQQDEVAALMRDLGILNEANFGIDGTGAAFNRDAFQRAFGYAPIYDKYITDADFFSTLRGEIDNLRPVLLSMPGHMTVADGYASDGAGKRIHVNLGWGGSYDDYYTLDQSNTIGYYIFPPNHTIYYNIQPCQGGECNPYPPLGGGNGPVIDPPPEDMVIDQETVVRLEAYDPDGDAVTLDALSSCQGDLQAQMDANLLTLTPAGTNFFCEVTVNAQDQDGSLEEKFKVLCLDEKIYLGSEFDLCGQFANGAEVDSFTVYLDGTSSLSGYRGYTNQAFFIWVENESGQTVIAADANPITGTLAAGFYTVKASLDHPTSGAYYPYEEDYSSYIITVTCPETTYTVSDLAADLGISLNTDTDEDGLDDIVESGGCTDLNDADSDDDGIPDGTEDANHNGQQDPGETNPCNPDSDNDSILDGTELGYTAGTADTAPGVFVADADPSTTTNPLEADSDGDGVSDGEEDVNHNGMMEEGETDPNRMAGDITGDGVLSLEDIGLLLRALSGADALPASAILADADGDGVLALNEALLILQKLAE</sequence>
<evidence type="ECO:0000256" key="2">
    <source>
        <dbReference type="SAM" id="SignalP"/>
    </source>
</evidence>
<dbReference type="KEGG" id="dal:Dalk_3907"/>
<evidence type="ECO:0000313" key="3">
    <source>
        <dbReference type="EMBL" id="ACL05593.1"/>
    </source>
</evidence>
<dbReference type="GO" id="GO:0006508">
    <property type="term" value="P:proteolysis"/>
    <property type="evidence" value="ECO:0007669"/>
    <property type="project" value="UniProtKB-KW"/>
</dbReference>
<dbReference type="RefSeq" id="WP_015948642.1">
    <property type="nucleotide sequence ID" value="NC_011768.1"/>
</dbReference>
<dbReference type="PRINTS" id="PR00797">
    <property type="entry name" value="STREPTOPAIN"/>
</dbReference>
<name>B8FJC4_DESAL</name>
<dbReference type="Gene3D" id="3.90.70.50">
    <property type="entry name" value="Peptidase C10, streptopain"/>
    <property type="match status" value="1"/>
</dbReference>
<dbReference type="HOGENOM" id="CLU_359724_0_0_7"/>
<feature type="region of interest" description="Disordered" evidence="1">
    <location>
        <begin position="596"/>
        <end position="723"/>
    </location>
</feature>
<dbReference type="eggNOG" id="COG4870">
    <property type="taxonomic scope" value="Bacteria"/>
</dbReference>
<dbReference type="InterPro" id="IPR044934">
    <property type="entry name" value="Streptopain_sf"/>
</dbReference>
<feature type="compositionally biased region" description="Acidic residues" evidence="1">
    <location>
        <begin position="598"/>
        <end position="608"/>
    </location>
</feature>
<dbReference type="Proteomes" id="UP000000739">
    <property type="component" value="Chromosome"/>
</dbReference>
<evidence type="ECO:0000256" key="1">
    <source>
        <dbReference type="SAM" id="MobiDB-lite"/>
    </source>
</evidence>
<dbReference type="Pfam" id="PF01640">
    <property type="entry name" value="Peptidase_C10"/>
    <property type="match status" value="1"/>
</dbReference>
<keyword evidence="2" id="KW-0732">Signal</keyword>
<reference evidence="3 4" key="1">
    <citation type="journal article" date="2012" name="Environ. Microbiol.">
        <title>The genome sequence of Desulfatibacillum alkenivorans AK-01: a blueprint for anaerobic alkane oxidation.</title>
        <authorList>
            <person name="Callaghan A.V."/>
            <person name="Morris B.E."/>
            <person name="Pereira I.A."/>
            <person name="McInerney M.J."/>
            <person name="Austin R.N."/>
            <person name="Groves J.T."/>
            <person name="Kukor J.J."/>
            <person name="Suflita J.M."/>
            <person name="Young L.Y."/>
            <person name="Zylstra G.J."/>
            <person name="Wawrik B."/>
        </authorList>
    </citation>
    <scope>NUCLEOTIDE SEQUENCE [LARGE SCALE GENOMIC DNA]</scope>
    <source>
        <strain evidence="3 4">AK-01</strain>
    </source>
</reference>
<protein>
    <submittedName>
        <fullName evidence="3">Peptidase C10 streptopain</fullName>
    </submittedName>
</protein>
<accession>B8FJC4</accession>
<keyword evidence="4" id="KW-1185">Reference proteome</keyword>
<dbReference type="AlphaFoldDB" id="B8FJC4"/>
<feature type="compositionally biased region" description="Polar residues" evidence="1">
    <location>
        <begin position="635"/>
        <end position="650"/>
    </location>
</feature>
<dbReference type="InterPro" id="IPR000200">
    <property type="entry name" value="Peptidase_C10"/>
</dbReference>
<dbReference type="GO" id="GO:0000272">
    <property type="term" value="P:polysaccharide catabolic process"/>
    <property type="evidence" value="ECO:0007669"/>
    <property type="project" value="InterPro"/>
</dbReference>
<dbReference type="InterPro" id="IPR036439">
    <property type="entry name" value="Dockerin_dom_sf"/>
</dbReference>
<dbReference type="Gene3D" id="1.10.1330.10">
    <property type="entry name" value="Dockerin domain"/>
    <property type="match status" value="1"/>
</dbReference>